<sequence length="797" mass="84454">MMFSSEFKKTSFIRASLFASAAIMAGVSLPAMAQTAPAENESANAEIIVTAQKREERLQDIPLAVSVVGGEAIANNGGVTLENAQYLVPSLNFRKAGTSLNQALFLRGVGTINFSIAAEPSVAAVLDGVVLSRAGEGFTDLFDVERIEVLRGPQGTLFGKNASAGVVSIVTKRPTAEFGATVEGSFFTKSEYRGRATVNVPLSANVRSRFTGFYGSYDGNINNLTTGNKVNGYEHYSVRGAIEADVSEKIMLTLRADYRKANDDCCAEIIGNTPTNAAALALAGTGFDASDSRNIRQNLVTTTKEESWGIALQADIELGEHSLTSITSLRGWDNTEIRDGDWLDQPYVGLNQLHDNGPQTSNTFSQEIRLASPTGEFLEYVVGAYYSKAESDRTFTRNVITCSASTLAAVVPGLVPCSTAAGASTITTPAGTADFGSTFKNMSLFGQATLNLSDSLRFIGGLRYTNDELDVNHIRRTSLAGPGVQGNFDAGVYNNGLVATAPATGFVAGTSNGVPFTTSTSNNNLSGKAAVQADLTENNMAYASYTRGYKGPAYNIFYNLTTPGAGVIAPETVNAYEVGLKNTLFDGALILNLAAYYAKYNNYQANSPDFVAGVRTTRLTNAGSVSTQGFEVDFVATPLRNFTLSGGVAYNKAQVENFRLPPGADASQLVAKGTPLANAPKWKMSFGAQYNIETSGFANIELASQISSQSDQIYEASANPAVRLGSTVDGYAIVDVSAALVDPNDGWRLALQVKNLFDKSFASSIVSGGPGGAYRYIIPREADRYVGVTAKINFGAK</sequence>
<keyword evidence="7" id="KW-0406">Ion transport</keyword>
<evidence type="ECO:0000256" key="2">
    <source>
        <dbReference type="ARBA" id="ARBA00022448"/>
    </source>
</evidence>
<keyword evidence="8 12" id="KW-0798">TonB box</keyword>
<dbReference type="PROSITE" id="PS52016">
    <property type="entry name" value="TONB_DEPENDENT_REC_3"/>
    <property type="match status" value="1"/>
</dbReference>
<evidence type="ECO:0000256" key="13">
    <source>
        <dbReference type="SAM" id="SignalP"/>
    </source>
</evidence>
<evidence type="ECO:0000256" key="5">
    <source>
        <dbReference type="ARBA" id="ARBA00022692"/>
    </source>
</evidence>
<name>A0A840AYT5_9SPHN</name>
<dbReference type="Pfam" id="PF00593">
    <property type="entry name" value="TonB_dep_Rec_b-barrel"/>
    <property type="match status" value="1"/>
</dbReference>
<dbReference type="AlphaFoldDB" id="A0A840AYT5"/>
<dbReference type="PANTHER" id="PTHR32552">
    <property type="entry name" value="FERRICHROME IRON RECEPTOR-RELATED"/>
    <property type="match status" value="1"/>
</dbReference>
<comment type="caution">
    <text evidence="16">The sequence shown here is derived from an EMBL/GenBank/DDBJ whole genome shotgun (WGS) entry which is preliminary data.</text>
</comment>
<evidence type="ECO:0000256" key="1">
    <source>
        <dbReference type="ARBA" id="ARBA00004571"/>
    </source>
</evidence>
<evidence type="ECO:0000256" key="10">
    <source>
        <dbReference type="ARBA" id="ARBA00023237"/>
    </source>
</evidence>
<dbReference type="InterPro" id="IPR039426">
    <property type="entry name" value="TonB-dep_rcpt-like"/>
</dbReference>
<evidence type="ECO:0000259" key="15">
    <source>
        <dbReference type="Pfam" id="PF07715"/>
    </source>
</evidence>
<keyword evidence="13" id="KW-0732">Signal</keyword>
<evidence type="ECO:0000256" key="9">
    <source>
        <dbReference type="ARBA" id="ARBA00023136"/>
    </source>
</evidence>
<evidence type="ECO:0000313" key="17">
    <source>
        <dbReference type="Proteomes" id="UP000581447"/>
    </source>
</evidence>
<dbReference type="Pfam" id="PF07715">
    <property type="entry name" value="Plug"/>
    <property type="match status" value="1"/>
</dbReference>
<proteinExistence type="inferred from homology"/>
<dbReference type="Proteomes" id="UP000581447">
    <property type="component" value="Unassembled WGS sequence"/>
</dbReference>
<evidence type="ECO:0000256" key="3">
    <source>
        <dbReference type="ARBA" id="ARBA00022452"/>
    </source>
</evidence>
<gene>
    <name evidence="16" type="ORF">GGR91_000414</name>
</gene>
<dbReference type="GO" id="GO:0009279">
    <property type="term" value="C:cell outer membrane"/>
    <property type="evidence" value="ECO:0007669"/>
    <property type="project" value="UniProtKB-SubCell"/>
</dbReference>
<keyword evidence="4" id="KW-0410">Iron transport</keyword>
<feature type="domain" description="TonB-dependent receptor plug" evidence="15">
    <location>
        <begin position="58"/>
        <end position="166"/>
    </location>
</feature>
<dbReference type="InterPro" id="IPR012910">
    <property type="entry name" value="Plug_dom"/>
</dbReference>
<dbReference type="Gene3D" id="2.40.170.20">
    <property type="entry name" value="TonB-dependent receptor, beta-barrel domain"/>
    <property type="match status" value="1"/>
</dbReference>
<protein>
    <submittedName>
        <fullName evidence="16">Iron complex outermembrane receptor protein</fullName>
    </submittedName>
</protein>
<keyword evidence="5 11" id="KW-0812">Transmembrane</keyword>
<reference evidence="16 17" key="1">
    <citation type="submission" date="2020-08" db="EMBL/GenBank/DDBJ databases">
        <title>Genomic Encyclopedia of Type Strains, Phase IV (KMG-IV): sequencing the most valuable type-strain genomes for metagenomic binning, comparative biology and taxonomic classification.</title>
        <authorList>
            <person name="Goeker M."/>
        </authorList>
    </citation>
    <scope>NUCLEOTIDE SEQUENCE [LARGE SCALE GENOMIC DNA]</scope>
    <source>
        <strain evidence="16 17">DSM 29050</strain>
    </source>
</reference>
<comment type="subcellular location">
    <subcellularLocation>
        <location evidence="1 11">Cell outer membrane</location>
        <topology evidence="1 11">Multi-pass membrane protein</topology>
    </subcellularLocation>
</comment>
<feature type="chain" id="PRO_5032941340" evidence="13">
    <location>
        <begin position="34"/>
        <end position="797"/>
    </location>
</feature>
<keyword evidence="17" id="KW-1185">Reference proteome</keyword>
<dbReference type="EMBL" id="JACIEA010000001">
    <property type="protein sequence ID" value="MBB3942192.1"/>
    <property type="molecule type" value="Genomic_DNA"/>
</dbReference>
<accession>A0A840AYT5</accession>
<evidence type="ECO:0000256" key="11">
    <source>
        <dbReference type="PROSITE-ProRule" id="PRU01360"/>
    </source>
</evidence>
<keyword evidence="2 11" id="KW-0813">Transport</keyword>
<evidence type="ECO:0000256" key="4">
    <source>
        <dbReference type="ARBA" id="ARBA00022496"/>
    </source>
</evidence>
<evidence type="ECO:0000313" key="16">
    <source>
        <dbReference type="EMBL" id="MBB3942192.1"/>
    </source>
</evidence>
<dbReference type="SUPFAM" id="SSF56935">
    <property type="entry name" value="Porins"/>
    <property type="match status" value="1"/>
</dbReference>
<keyword evidence="16" id="KW-0675">Receptor</keyword>
<keyword evidence="3 11" id="KW-1134">Transmembrane beta strand</keyword>
<feature type="signal peptide" evidence="13">
    <location>
        <begin position="1"/>
        <end position="33"/>
    </location>
</feature>
<evidence type="ECO:0000256" key="7">
    <source>
        <dbReference type="ARBA" id="ARBA00023065"/>
    </source>
</evidence>
<evidence type="ECO:0000259" key="14">
    <source>
        <dbReference type="Pfam" id="PF00593"/>
    </source>
</evidence>
<dbReference type="InterPro" id="IPR036942">
    <property type="entry name" value="Beta-barrel_TonB_sf"/>
</dbReference>
<evidence type="ECO:0000256" key="8">
    <source>
        <dbReference type="ARBA" id="ARBA00023077"/>
    </source>
</evidence>
<keyword evidence="6" id="KW-0408">Iron</keyword>
<dbReference type="RefSeq" id="WP_246337019.1">
    <property type="nucleotide sequence ID" value="NZ_BAABBG010000001.1"/>
</dbReference>
<dbReference type="CDD" id="cd01347">
    <property type="entry name" value="ligand_gated_channel"/>
    <property type="match status" value="1"/>
</dbReference>
<keyword evidence="9 11" id="KW-0472">Membrane</keyword>
<keyword evidence="10 11" id="KW-0998">Cell outer membrane</keyword>
<dbReference type="InterPro" id="IPR000531">
    <property type="entry name" value="Beta-barrel_TonB"/>
</dbReference>
<evidence type="ECO:0000256" key="6">
    <source>
        <dbReference type="ARBA" id="ARBA00023004"/>
    </source>
</evidence>
<comment type="similarity">
    <text evidence="11 12">Belongs to the TonB-dependent receptor family.</text>
</comment>
<dbReference type="PANTHER" id="PTHR32552:SF81">
    <property type="entry name" value="TONB-DEPENDENT OUTER MEMBRANE RECEPTOR"/>
    <property type="match status" value="1"/>
</dbReference>
<organism evidence="16 17">
    <name type="scientific">Sphingorhabdus rigui</name>
    <dbReference type="NCBI Taxonomy" id="1282858"/>
    <lineage>
        <taxon>Bacteria</taxon>
        <taxon>Pseudomonadati</taxon>
        <taxon>Pseudomonadota</taxon>
        <taxon>Alphaproteobacteria</taxon>
        <taxon>Sphingomonadales</taxon>
        <taxon>Sphingomonadaceae</taxon>
        <taxon>Sphingorhabdus</taxon>
    </lineage>
</organism>
<dbReference type="GO" id="GO:0006826">
    <property type="term" value="P:iron ion transport"/>
    <property type="evidence" value="ECO:0007669"/>
    <property type="project" value="UniProtKB-KW"/>
</dbReference>
<feature type="domain" description="TonB-dependent receptor-like beta-barrel" evidence="14">
    <location>
        <begin position="425"/>
        <end position="756"/>
    </location>
</feature>
<evidence type="ECO:0000256" key="12">
    <source>
        <dbReference type="RuleBase" id="RU003357"/>
    </source>
</evidence>